<accession>A0A5M9JZR4</accession>
<organism evidence="2 3">
    <name type="scientific">Monilinia fructicola</name>
    <name type="common">Brown rot fungus</name>
    <name type="synonym">Ciboria fructicola</name>
    <dbReference type="NCBI Taxonomy" id="38448"/>
    <lineage>
        <taxon>Eukaryota</taxon>
        <taxon>Fungi</taxon>
        <taxon>Dikarya</taxon>
        <taxon>Ascomycota</taxon>
        <taxon>Pezizomycotina</taxon>
        <taxon>Leotiomycetes</taxon>
        <taxon>Helotiales</taxon>
        <taxon>Sclerotiniaceae</taxon>
        <taxon>Monilinia</taxon>
    </lineage>
</organism>
<evidence type="ECO:0000256" key="1">
    <source>
        <dbReference type="SAM" id="MobiDB-lite"/>
    </source>
</evidence>
<dbReference type="EMBL" id="VICG01000002">
    <property type="protein sequence ID" value="KAA8575044.1"/>
    <property type="molecule type" value="Genomic_DNA"/>
</dbReference>
<dbReference type="Proteomes" id="UP000322873">
    <property type="component" value="Unassembled WGS sequence"/>
</dbReference>
<evidence type="ECO:0000313" key="3">
    <source>
        <dbReference type="Proteomes" id="UP000322873"/>
    </source>
</evidence>
<name>A0A5M9JZR4_MONFR</name>
<dbReference type="AlphaFoldDB" id="A0A5M9JZR4"/>
<proteinExistence type="predicted"/>
<gene>
    <name evidence="2" type="ORF">EYC84_004264</name>
</gene>
<reference evidence="2 3" key="1">
    <citation type="submission" date="2019-06" db="EMBL/GenBank/DDBJ databases">
        <title>Genome Sequence of the Brown Rot Fungal Pathogen Monilinia fructicola.</title>
        <authorList>
            <person name="De Miccolis Angelini R.M."/>
            <person name="Landi L."/>
            <person name="Abate D."/>
            <person name="Pollastro S."/>
            <person name="Romanazzi G."/>
            <person name="Faretra F."/>
        </authorList>
    </citation>
    <scope>NUCLEOTIDE SEQUENCE [LARGE SCALE GENOMIC DNA]</scope>
    <source>
        <strain evidence="2 3">Mfrc123</strain>
    </source>
</reference>
<feature type="region of interest" description="Disordered" evidence="1">
    <location>
        <begin position="1"/>
        <end position="23"/>
    </location>
</feature>
<keyword evidence="3" id="KW-1185">Reference proteome</keyword>
<sequence length="69" mass="8037">MSERPGNKSIGSEPPPGSSLEIQHDTTPEYWFKYLNDINKKENPRIQYLLESIQKHIIQILSPFPRNSK</sequence>
<comment type="caution">
    <text evidence="2">The sequence shown here is derived from an EMBL/GenBank/DDBJ whole genome shotgun (WGS) entry which is preliminary data.</text>
</comment>
<protein>
    <submittedName>
        <fullName evidence="2">Uncharacterized protein</fullName>
    </submittedName>
</protein>
<evidence type="ECO:0000313" key="2">
    <source>
        <dbReference type="EMBL" id="KAA8575044.1"/>
    </source>
</evidence>